<dbReference type="Pfam" id="PF00179">
    <property type="entry name" value="UQ_con"/>
    <property type="match status" value="1"/>
</dbReference>
<dbReference type="Gene3D" id="3.10.110.10">
    <property type="entry name" value="Ubiquitin Conjugating Enzyme"/>
    <property type="match status" value="1"/>
</dbReference>
<keyword evidence="5" id="KW-1185">Reference proteome</keyword>
<evidence type="ECO:0000256" key="1">
    <source>
        <dbReference type="ARBA" id="ARBA00022679"/>
    </source>
</evidence>
<reference evidence="4" key="2">
    <citation type="submission" date="2021-12" db="EMBL/GenBank/DDBJ databases">
        <title>Resequencing data analysis of finger millet.</title>
        <authorList>
            <person name="Hatakeyama M."/>
            <person name="Aluri S."/>
            <person name="Balachadran M.T."/>
            <person name="Sivarajan S.R."/>
            <person name="Poveda L."/>
            <person name="Shimizu-Inatsugi R."/>
            <person name="Schlapbach R."/>
            <person name="Sreeman S.M."/>
            <person name="Shimizu K.K."/>
        </authorList>
    </citation>
    <scope>NUCLEOTIDE SEQUENCE</scope>
</reference>
<dbReference type="InterPro" id="IPR057735">
    <property type="entry name" value="UBE2O-like_tSH3-B"/>
</dbReference>
<dbReference type="PANTHER" id="PTHR46116:SF32">
    <property type="entry name" value="OS05G0153132 PROTEIN"/>
    <property type="match status" value="1"/>
</dbReference>
<keyword evidence="2" id="KW-0833">Ubl conjugation pathway</keyword>
<dbReference type="CDD" id="cd23837">
    <property type="entry name" value="UBCc_UBE2O"/>
    <property type="match status" value="1"/>
</dbReference>
<accession>A0AAV5FX90</accession>
<evidence type="ECO:0000313" key="5">
    <source>
        <dbReference type="Proteomes" id="UP001054889"/>
    </source>
</evidence>
<name>A0AAV5FX90_ELECO</name>
<dbReference type="InterPro" id="IPR000608">
    <property type="entry name" value="UBC"/>
</dbReference>
<comment type="caution">
    <text evidence="4">The sequence shown here is derived from an EMBL/GenBank/DDBJ whole genome shotgun (WGS) entry which is preliminary data.</text>
</comment>
<proteinExistence type="predicted"/>
<dbReference type="SMART" id="SM00212">
    <property type="entry name" value="UBCc"/>
    <property type="match status" value="1"/>
</dbReference>
<dbReference type="PANTHER" id="PTHR46116">
    <property type="entry name" value="(E3-INDEPENDENT) E2 UBIQUITIN-CONJUGATING ENZYME"/>
    <property type="match status" value="1"/>
</dbReference>
<evidence type="ECO:0000256" key="2">
    <source>
        <dbReference type="ARBA" id="ARBA00022786"/>
    </source>
</evidence>
<dbReference type="Proteomes" id="UP001054889">
    <property type="component" value="Unassembled WGS sequence"/>
</dbReference>
<dbReference type="AlphaFoldDB" id="A0AAV5FX90"/>
<keyword evidence="1" id="KW-0808">Transferase</keyword>
<dbReference type="InterPro" id="IPR016135">
    <property type="entry name" value="UBQ-conjugating_enzyme/RWD"/>
</dbReference>
<feature type="domain" description="UBC core" evidence="3">
    <location>
        <begin position="554"/>
        <end position="713"/>
    </location>
</feature>
<protein>
    <recommendedName>
        <fullName evidence="3">UBC core domain-containing protein</fullName>
    </recommendedName>
</protein>
<dbReference type="Pfam" id="PF23046">
    <property type="entry name" value="tSH3-B_UBE2O"/>
    <property type="match status" value="1"/>
</dbReference>
<evidence type="ECO:0000313" key="4">
    <source>
        <dbReference type="EMBL" id="GJN39483.1"/>
    </source>
</evidence>
<evidence type="ECO:0000259" key="3">
    <source>
        <dbReference type="PROSITE" id="PS50127"/>
    </source>
</evidence>
<dbReference type="GO" id="GO:0061631">
    <property type="term" value="F:ubiquitin conjugating enzyme activity"/>
    <property type="evidence" value="ECO:0007669"/>
    <property type="project" value="TreeGrafter"/>
</dbReference>
<reference evidence="4" key="1">
    <citation type="journal article" date="2018" name="DNA Res.">
        <title>Multiple hybrid de novo genome assembly of finger millet, an orphan allotetraploid crop.</title>
        <authorList>
            <person name="Hatakeyama M."/>
            <person name="Aluri S."/>
            <person name="Balachadran M.T."/>
            <person name="Sivarajan S.R."/>
            <person name="Patrignani A."/>
            <person name="Gruter S."/>
            <person name="Poveda L."/>
            <person name="Shimizu-Inatsugi R."/>
            <person name="Baeten J."/>
            <person name="Francoijs K.J."/>
            <person name="Nataraja K.N."/>
            <person name="Reddy Y.A.N."/>
            <person name="Phadnis S."/>
            <person name="Ravikumar R.L."/>
            <person name="Schlapbach R."/>
            <person name="Sreeman S.M."/>
            <person name="Shimizu K.K."/>
        </authorList>
    </citation>
    <scope>NUCLEOTIDE SEQUENCE</scope>
</reference>
<dbReference type="EMBL" id="BQKI01000098">
    <property type="protein sequence ID" value="GJN39483.1"/>
    <property type="molecule type" value="Genomic_DNA"/>
</dbReference>
<sequence length="811" mass="88707">MEDAMGQIICYHDLVMLMNKSTAAHGDRGMVLRCLLDRKLVVQRVDGASTTEAARDMAVVDRSYFCTGIVVARASDRGGGQLGVVMGAATALDLSDGDGVVVASGVPTAEVRRVRELCLGDYVVVPSGWLGRVVEQDLDVDVLFDGGAAVCRVTRADSKLSTLQEDCLNSHTNSCFYPGQRVVEGIRGNVFWSARWLNGYWKPSMWRGPSPRSTRPYGRREDDLNFWGAGDRCFFCNTCSSRSNNNAVGNNNPLFERPMCVCDTRTTVDVVWQDGSRQRGVPSASLTAVVALHGHEFFPGQRVVVHAPAGTGADDDDAHRVGVVRSFSCEDQTVRVAMEESAAEMEFSAYDVSINNSEDDAFYGDIVVRRRQPMMDGGNDLSWVGQIVDLSCDQIKWGDGTTSKVSLHEVGVIKFTGVGEMLEEIDLLEGTSSAAIVLYSATARMTKRVGAFVQAVFRLVTSKVLGQGRRYLAEASSSTSNDEVVATDDKEEGTSDVVGEGMAKAHATDGGDKESLFQFPQFDVVQSPSDHHYLDTKEREVQYIHHGTAGGTRMWNKRVQKEWKILKNDLPAGTIYVRAFEDRMDLLRAAMVGACGTPYHDGLFFFDLHLPPSYPDSPPQVSYRSFGLRVNPNLYKSGTVCLSLLNTFGGDGTELWSPESSTLLQVLVSIQGLVLTAQPYYNETGYLIQAGTPVGHRNELPYCENTYLLTLQTMLHLLRRPPLGFEDLVGDHFRRRGRYVLRACQAYLEGGCLIGTLDAEANATEASSVRPCSAGFRLALANIVPRIAEAVIDIGAQGCEQFDGLRVSASD</sequence>
<gene>
    <name evidence="4" type="primary">gb28605</name>
    <name evidence="4" type="ORF">PR202_gb28605</name>
</gene>
<organism evidence="4 5">
    <name type="scientific">Eleusine coracana subsp. coracana</name>
    <dbReference type="NCBI Taxonomy" id="191504"/>
    <lineage>
        <taxon>Eukaryota</taxon>
        <taxon>Viridiplantae</taxon>
        <taxon>Streptophyta</taxon>
        <taxon>Embryophyta</taxon>
        <taxon>Tracheophyta</taxon>
        <taxon>Spermatophyta</taxon>
        <taxon>Magnoliopsida</taxon>
        <taxon>Liliopsida</taxon>
        <taxon>Poales</taxon>
        <taxon>Poaceae</taxon>
        <taxon>PACMAD clade</taxon>
        <taxon>Chloridoideae</taxon>
        <taxon>Cynodonteae</taxon>
        <taxon>Eleusininae</taxon>
        <taxon>Eleusine</taxon>
    </lineage>
</organism>
<dbReference type="PROSITE" id="PS50127">
    <property type="entry name" value="UBC_2"/>
    <property type="match status" value="1"/>
</dbReference>
<dbReference type="SUPFAM" id="SSF54495">
    <property type="entry name" value="UBC-like"/>
    <property type="match status" value="1"/>
</dbReference>